<keyword evidence="3" id="KW-0106">Calcium</keyword>
<comment type="cofactor">
    <cofactor evidence="1">
        <name>Ca(2+)</name>
        <dbReference type="ChEBI" id="CHEBI:29108"/>
    </cofactor>
</comment>
<sequence length="62" mass="7521">MSHFGMQMTQTFETIEYYTYGLIENYNGRNHSTDLVIYCQSVDELFYSYIRPQETETKTYIR</sequence>
<dbReference type="GO" id="GO:0005975">
    <property type="term" value="P:carbohydrate metabolic process"/>
    <property type="evidence" value="ECO:0007669"/>
    <property type="project" value="InterPro"/>
</dbReference>
<dbReference type="Gene3D" id="2.70.98.10">
    <property type="match status" value="1"/>
</dbReference>
<evidence type="ECO:0000313" key="5">
    <source>
        <dbReference type="EMBL" id="GKH79949.1"/>
    </source>
</evidence>
<gene>
    <name evidence="5" type="ORF">CE91St7_08330</name>
</gene>
<evidence type="ECO:0000259" key="4">
    <source>
        <dbReference type="Pfam" id="PF02929"/>
    </source>
</evidence>
<evidence type="ECO:0000256" key="2">
    <source>
        <dbReference type="ARBA" id="ARBA00011245"/>
    </source>
</evidence>
<evidence type="ECO:0000256" key="3">
    <source>
        <dbReference type="ARBA" id="ARBA00022837"/>
    </source>
</evidence>
<dbReference type="InterPro" id="IPR011013">
    <property type="entry name" value="Gal_mutarotase_sf_dom"/>
</dbReference>
<dbReference type="SUPFAM" id="SSF74650">
    <property type="entry name" value="Galactose mutarotase-like"/>
    <property type="match status" value="1"/>
</dbReference>
<dbReference type="AlphaFoldDB" id="A0AA37NGE6"/>
<dbReference type="EMBL" id="BQOB01000001">
    <property type="protein sequence ID" value="GKH79949.1"/>
    <property type="molecule type" value="Genomic_DNA"/>
</dbReference>
<dbReference type="GO" id="GO:0004565">
    <property type="term" value="F:beta-galactosidase activity"/>
    <property type="evidence" value="ECO:0007669"/>
    <property type="project" value="InterPro"/>
</dbReference>
<protein>
    <recommendedName>
        <fullName evidence="4">Beta galactosidase small chain/ domain-containing protein</fullName>
    </recommendedName>
</protein>
<dbReference type="GO" id="GO:0009341">
    <property type="term" value="C:beta-galactosidase complex"/>
    <property type="evidence" value="ECO:0007669"/>
    <property type="project" value="InterPro"/>
</dbReference>
<dbReference type="GO" id="GO:0030246">
    <property type="term" value="F:carbohydrate binding"/>
    <property type="evidence" value="ECO:0007669"/>
    <property type="project" value="InterPro"/>
</dbReference>
<accession>A0AA37NGE6</accession>
<dbReference type="Pfam" id="PF02929">
    <property type="entry name" value="Bgal_small_N"/>
    <property type="match status" value="1"/>
</dbReference>
<reference evidence="5" key="1">
    <citation type="submission" date="2022-01" db="EMBL/GenBank/DDBJ databases">
        <title>Novel bile acid biosynthetic pathways are enriched in the microbiome of centenarians.</title>
        <authorList>
            <person name="Sato Y."/>
            <person name="Atarashi K."/>
            <person name="Plichta R.D."/>
            <person name="Arai Y."/>
            <person name="Sasajima S."/>
            <person name="Kearney M.S."/>
            <person name="Suda W."/>
            <person name="Takeshita K."/>
            <person name="Sasaki T."/>
            <person name="Okamoto S."/>
            <person name="Skelly N.A."/>
            <person name="Okamura Y."/>
            <person name="Vlamakis H."/>
            <person name="Li Y."/>
            <person name="Tanoue T."/>
            <person name="Takei H."/>
            <person name="Nittono H."/>
            <person name="Narushima S."/>
            <person name="Irie J."/>
            <person name="Itoh H."/>
            <person name="Moriya K."/>
            <person name="Sugiura Y."/>
            <person name="Suematsu M."/>
            <person name="Moritoki N."/>
            <person name="Shibata S."/>
            <person name="Littman R.D."/>
            <person name="Fischbach A.M."/>
            <person name="Uwamino Y."/>
            <person name="Inoue T."/>
            <person name="Honda A."/>
            <person name="Hattori M."/>
            <person name="Murai T."/>
            <person name="Xavier J.R."/>
            <person name="Hirose N."/>
            <person name="Honda K."/>
        </authorList>
    </citation>
    <scope>NUCLEOTIDE SEQUENCE</scope>
    <source>
        <strain evidence="5">CE91-St7</strain>
    </source>
</reference>
<dbReference type="Proteomes" id="UP001055104">
    <property type="component" value="Unassembled WGS sequence"/>
</dbReference>
<dbReference type="KEGG" id="bdo:EL88_23520"/>
<dbReference type="InterPro" id="IPR014718">
    <property type="entry name" value="GH-type_carb-bd"/>
</dbReference>
<evidence type="ECO:0000313" key="6">
    <source>
        <dbReference type="Proteomes" id="UP001055104"/>
    </source>
</evidence>
<name>A0AA37NGE6_9BACT</name>
<evidence type="ECO:0000256" key="1">
    <source>
        <dbReference type="ARBA" id="ARBA00001913"/>
    </source>
</evidence>
<comment type="subunit">
    <text evidence="2">Monomer.</text>
</comment>
<feature type="domain" description="Beta galactosidase small chain/" evidence="4">
    <location>
        <begin position="4"/>
        <end position="62"/>
    </location>
</feature>
<organism evidence="5 6">
    <name type="scientific">Phocaeicola dorei</name>
    <dbReference type="NCBI Taxonomy" id="357276"/>
    <lineage>
        <taxon>Bacteria</taxon>
        <taxon>Pseudomonadati</taxon>
        <taxon>Bacteroidota</taxon>
        <taxon>Bacteroidia</taxon>
        <taxon>Bacteroidales</taxon>
        <taxon>Bacteroidaceae</taxon>
        <taxon>Phocaeicola</taxon>
    </lineage>
</organism>
<proteinExistence type="predicted"/>
<comment type="caution">
    <text evidence="5">The sequence shown here is derived from an EMBL/GenBank/DDBJ whole genome shotgun (WGS) entry which is preliminary data.</text>
</comment>
<dbReference type="InterPro" id="IPR004199">
    <property type="entry name" value="B-gal_small/dom_5"/>
</dbReference>